<evidence type="ECO:0000313" key="3">
    <source>
        <dbReference type="Proteomes" id="UP001055185"/>
    </source>
</evidence>
<dbReference type="InterPro" id="IPR016130">
    <property type="entry name" value="Tyr_Pase_AS"/>
</dbReference>
<dbReference type="Pfam" id="PF13350">
    <property type="entry name" value="Y_phosphatase3"/>
    <property type="match status" value="1"/>
</dbReference>
<evidence type="ECO:0000256" key="1">
    <source>
        <dbReference type="ARBA" id="ARBA00009580"/>
    </source>
</evidence>
<sequence>MQNHPVPGAELPFEGARNFRELGGWPAAGGKTVRWGLFYRGPSTADLTSTADRALLDSLNLKLILDLRSTSESRKAPDLVPQGAELIQQCALCANDGHEIGFSPEDIALLRQAIPAEAGEEGFLQGMYLQMLQGNRAYRILFQALEAGRTPLLFHCTAGKDRTGVAAMLILLALGTPDEAICTDFALTNHYRRAAIEAYVASHAAEIAADPACERYYQWTAGVNPELAPFVLDAIRTRWGSAEAYLEAEYGLDSARLERLRQMYTE</sequence>
<dbReference type="InterPro" id="IPR026893">
    <property type="entry name" value="Tyr/Ser_Pase_IphP-type"/>
</dbReference>
<comment type="caution">
    <text evidence="2">The sequence shown here is derived from an EMBL/GenBank/DDBJ whole genome shotgun (WGS) entry which is preliminary data.</text>
</comment>
<dbReference type="PROSITE" id="PS00383">
    <property type="entry name" value="TYR_PHOSPHATASE_1"/>
    <property type="match status" value="1"/>
</dbReference>
<dbReference type="EMBL" id="BQKV01000027">
    <property type="protein sequence ID" value="GJN64156.1"/>
    <property type="molecule type" value="Genomic_DNA"/>
</dbReference>
<dbReference type="Proteomes" id="UP001055185">
    <property type="component" value="Unassembled WGS sequence"/>
</dbReference>
<name>A0AA37MX34_9FIRM</name>
<proteinExistence type="inferred from homology"/>
<dbReference type="PANTHER" id="PTHR31126:SF1">
    <property type="entry name" value="TYROSINE SPECIFIC PROTEIN PHOSPHATASES DOMAIN-CONTAINING PROTEIN"/>
    <property type="match status" value="1"/>
</dbReference>
<dbReference type="InterPro" id="IPR029021">
    <property type="entry name" value="Prot-tyrosine_phosphatase-like"/>
</dbReference>
<comment type="similarity">
    <text evidence="1">Belongs to the protein-tyrosine phosphatase family.</text>
</comment>
<evidence type="ECO:0008006" key="4">
    <source>
        <dbReference type="Google" id="ProtNLM"/>
    </source>
</evidence>
<organism evidence="2 3">
    <name type="scientific">Faecalibacterium gallinarum</name>
    <dbReference type="NCBI Taxonomy" id="2903556"/>
    <lineage>
        <taxon>Bacteria</taxon>
        <taxon>Bacillati</taxon>
        <taxon>Bacillota</taxon>
        <taxon>Clostridia</taxon>
        <taxon>Eubacteriales</taxon>
        <taxon>Oscillospiraceae</taxon>
        <taxon>Faecalibacterium</taxon>
    </lineage>
</organism>
<dbReference type="RefSeq" id="WP_238316388.1">
    <property type="nucleotide sequence ID" value="NZ_BQKV01000027.1"/>
</dbReference>
<accession>A0AA37MX34</accession>
<keyword evidence="3" id="KW-1185">Reference proteome</keyword>
<evidence type="ECO:0000313" key="2">
    <source>
        <dbReference type="EMBL" id="GJN64156.1"/>
    </source>
</evidence>
<dbReference type="AlphaFoldDB" id="A0AA37MX34"/>
<dbReference type="PANTHER" id="PTHR31126">
    <property type="entry name" value="TYROSINE-PROTEIN PHOSPHATASE"/>
    <property type="match status" value="1"/>
</dbReference>
<reference evidence="2" key="1">
    <citation type="journal article" date="2022" name="Int. J. Syst. Evol. Microbiol.">
        <title>Genome-based, phenotypic and chemotaxonomic classification of Faecalibacterium strains: proposal of three novel species Faecalibacterium duncaniae sp. nov., Faecalibacterium hattorii sp. nov. and Faecalibacterium gallinarum sp. nov. .</title>
        <authorList>
            <person name="Sakamoto M."/>
            <person name="Sakurai N."/>
            <person name="Tanno H."/>
            <person name="Iino T."/>
            <person name="Ohkuma M."/>
            <person name="Endo A."/>
        </authorList>
    </citation>
    <scope>NUCLEOTIDE SEQUENCE</scope>
    <source>
        <strain evidence="2">JCM 17207</strain>
    </source>
</reference>
<protein>
    <recommendedName>
        <fullName evidence="4">Tyrosine-protein phosphatase</fullName>
    </recommendedName>
</protein>
<gene>
    <name evidence="2" type="ORF">JCM17207_07810</name>
</gene>
<dbReference type="Gene3D" id="3.90.190.10">
    <property type="entry name" value="Protein tyrosine phosphatase superfamily"/>
    <property type="match status" value="1"/>
</dbReference>
<dbReference type="GO" id="GO:0004721">
    <property type="term" value="F:phosphoprotein phosphatase activity"/>
    <property type="evidence" value="ECO:0007669"/>
    <property type="project" value="InterPro"/>
</dbReference>
<dbReference type="SUPFAM" id="SSF52799">
    <property type="entry name" value="(Phosphotyrosine protein) phosphatases II"/>
    <property type="match status" value="1"/>
</dbReference>